<name>A0A554WXE4_9BURK</name>
<sequence>MGRYISSQQSTRSDVKYALCNFGGDAAAVTYRLLNEEFLPARNIPGVNPVPLPSAISQYGTNGTVSPSGYGLAMDPVFTLGGAYHGYPHSASNSIYYDGAIQQAFGYGGAHAAPGNNGNGWSNYTGRCGEFGHDHWNLDAKGALLLPRRSPSYGVETKTELNDAFVNGDLSDRSLTLLLWNGALYLARRTEAEAIIVSNGTRGFISKFVVPGLPGGFYGTASYNRARNELVILGGSYATSSSGMWLRLYSNLPMLDATSDLNAILSAITPTQIAISWSGWTPANNAEAVGGATPVLTDNGDVFVGFFNAGSALYVVRFPRTGDTTFDTPSNHVSYGVTTSYGRNNARGSGMQVMQTRDGSTVAFYSQYYYYGAGLGVITVNKHSNSARVMYSDSQTSHGRSLLHWGEAGFAVAFNASSSYSAHGYGAVYGYDCSVQTATVSPTQFTLSIPNGHTTAAPCPFFVEVNL</sequence>
<dbReference type="OrthoDB" id="7315197at2"/>
<evidence type="ECO:0000313" key="1">
    <source>
        <dbReference type="EMBL" id="TSE28244.1"/>
    </source>
</evidence>
<accession>A0A554WXE4</accession>
<gene>
    <name evidence="1" type="ORF">Tther_02245</name>
</gene>
<evidence type="ECO:0000313" key="2">
    <source>
        <dbReference type="Proteomes" id="UP000318542"/>
    </source>
</evidence>
<comment type="caution">
    <text evidence="1">The sequence shown here is derived from an EMBL/GenBank/DDBJ whole genome shotgun (WGS) entry which is preliminary data.</text>
</comment>
<organism evidence="1 2">
    <name type="scientific">Tepidimonas thermarum</name>
    <dbReference type="NCBI Taxonomy" id="335431"/>
    <lineage>
        <taxon>Bacteria</taxon>
        <taxon>Pseudomonadati</taxon>
        <taxon>Pseudomonadota</taxon>
        <taxon>Betaproteobacteria</taxon>
        <taxon>Burkholderiales</taxon>
        <taxon>Tepidimonas</taxon>
    </lineage>
</organism>
<dbReference type="EMBL" id="VJOL01000055">
    <property type="protein sequence ID" value="TSE28244.1"/>
    <property type="molecule type" value="Genomic_DNA"/>
</dbReference>
<protein>
    <submittedName>
        <fullName evidence="1">Uncharacterized protein</fullName>
    </submittedName>
</protein>
<proteinExistence type="predicted"/>
<dbReference type="RefSeq" id="WP_143903916.1">
    <property type="nucleotide sequence ID" value="NZ_VJOL01000055.1"/>
</dbReference>
<reference evidence="1 2" key="1">
    <citation type="submission" date="2019-07" db="EMBL/GenBank/DDBJ databases">
        <title>Tepidimonas thermarum AA-1 draft genome.</title>
        <authorList>
            <person name="Da Costa M.S."/>
            <person name="Froufe H.J.C."/>
            <person name="Egas C."/>
            <person name="Albuquerque L."/>
        </authorList>
    </citation>
    <scope>NUCLEOTIDE SEQUENCE [LARGE SCALE GENOMIC DNA]</scope>
    <source>
        <strain evidence="1 2">AA-1</strain>
    </source>
</reference>
<dbReference type="Proteomes" id="UP000318542">
    <property type="component" value="Unassembled WGS sequence"/>
</dbReference>
<keyword evidence="2" id="KW-1185">Reference proteome</keyword>
<dbReference type="AlphaFoldDB" id="A0A554WXE4"/>